<sequence>MDIFFAGLLLGLAMITPIGPQNIFLINQGFSVGMPRAWVAVGAAGVCDTVLIVLGGAGASAVLQSVPGLKTVLLVVGVGFLSYLGVQCFRTSTRGPDALATGGLPWTRVVARCASVSVLNPHSVLDVVGVLGVAIATQTPDDRPVFAAGTVSASWVWFIVLTSAASSLRRWLTPQRRQWIDWLSGSLLLLFAALFAIEAVRG</sequence>
<dbReference type="PANTHER" id="PTHR30086">
    <property type="entry name" value="ARGININE EXPORTER PROTEIN ARGO"/>
    <property type="match status" value="1"/>
</dbReference>
<feature type="transmembrane region" description="Helical" evidence="6">
    <location>
        <begin position="145"/>
        <end position="167"/>
    </location>
</feature>
<accession>A0ABS3V4X0</accession>
<dbReference type="RefSeq" id="WP_208566302.1">
    <property type="nucleotide sequence ID" value="NZ_JAGFWR010000002.1"/>
</dbReference>
<evidence type="ECO:0000256" key="4">
    <source>
        <dbReference type="ARBA" id="ARBA00022989"/>
    </source>
</evidence>
<evidence type="ECO:0000256" key="1">
    <source>
        <dbReference type="ARBA" id="ARBA00004651"/>
    </source>
</evidence>
<dbReference type="PANTHER" id="PTHR30086:SF20">
    <property type="entry name" value="ARGININE EXPORTER PROTEIN ARGO-RELATED"/>
    <property type="match status" value="1"/>
</dbReference>
<dbReference type="InterPro" id="IPR001123">
    <property type="entry name" value="LeuE-type"/>
</dbReference>
<evidence type="ECO:0000313" key="8">
    <source>
        <dbReference type="Proteomes" id="UP000671399"/>
    </source>
</evidence>
<proteinExistence type="predicted"/>
<keyword evidence="3 6" id="KW-0812">Transmembrane</keyword>
<keyword evidence="2" id="KW-1003">Cell membrane</keyword>
<evidence type="ECO:0000256" key="6">
    <source>
        <dbReference type="SAM" id="Phobius"/>
    </source>
</evidence>
<feature type="transmembrane region" description="Helical" evidence="6">
    <location>
        <begin position="69"/>
        <end position="86"/>
    </location>
</feature>
<gene>
    <name evidence="7" type="ORF">JQN83_07505</name>
</gene>
<name>A0ABS3V4X0_9ACTN</name>
<feature type="transmembrane region" description="Helical" evidence="6">
    <location>
        <begin position="36"/>
        <end position="57"/>
    </location>
</feature>
<evidence type="ECO:0000256" key="2">
    <source>
        <dbReference type="ARBA" id="ARBA00022475"/>
    </source>
</evidence>
<dbReference type="Proteomes" id="UP000671399">
    <property type="component" value="Unassembled WGS sequence"/>
</dbReference>
<comment type="subcellular location">
    <subcellularLocation>
        <location evidence="1">Cell membrane</location>
        <topology evidence="1">Multi-pass membrane protein</topology>
    </subcellularLocation>
</comment>
<evidence type="ECO:0000256" key="5">
    <source>
        <dbReference type="ARBA" id="ARBA00023136"/>
    </source>
</evidence>
<keyword evidence="5 6" id="KW-0472">Membrane</keyword>
<feature type="transmembrane region" description="Helical" evidence="6">
    <location>
        <begin position="179"/>
        <end position="197"/>
    </location>
</feature>
<reference evidence="7 8" key="1">
    <citation type="submission" date="2021-03" db="EMBL/GenBank/DDBJ databases">
        <authorList>
            <person name="Lee D.-H."/>
        </authorList>
    </citation>
    <scope>NUCLEOTIDE SEQUENCE [LARGE SCALE GENOMIC DNA]</scope>
    <source>
        <strain evidence="7 8">MMS20-R2-23</strain>
    </source>
</reference>
<organism evidence="7 8">
    <name type="scientific">Micromonospora antibiotica</name>
    <dbReference type="NCBI Taxonomy" id="2807623"/>
    <lineage>
        <taxon>Bacteria</taxon>
        <taxon>Bacillati</taxon>
        <taxon>Actinomycetota</taxon>
        <taxon>Actinomycetes</taxon>
        <taxon>Micromonosporales</taxon>
        <taxon>Micromonosporaceae</taxon>
        <taxon>Micromonospora</taxon>
    </lineage>
</organism>
<comment type="caution">
    <text evidence="7">The sequence shown here is derived from an EMBL/GenBank/DDBJ whole genome shotgun (WGS) entry which is preliminary data.</text>
</comment>
<evidence type="ECO:0000313" key="7">
    <source>
        <dbReference type="EMBL" id="MBO4160661.1"/>
    </source>
</evidence>
<keyword evidence="8" id="KW-1185">Reference proteome</keyword>
<evidence type="ECO:0000256" key="3">
    <source>
        <dbReference type="ARBA" id="ARBA00022692"/>
    </source>
</evidence>
<keyword evidence="4 6" id="KW-1133">Transmembrane helix</keyword>
<protein>
    <submittedName>
        <fullName evidence="7">LysE family transporter</fullName>
    </submittedName>
</protein>
<dbReference type="Pfam" id="PF01810">
    <property type="entry name" value="LysE"/>
    <property type="match status" value="1"/>
</dbReference>
<dbReference type="EMBL" id="JAGFWR010000002">
    <property type="protein sequence ID" value="MBO4160661.1"/>
    <property type="molecule type" value="Genomic_DNA"/>
</dbReference>